<feature type="domain" description="Lipocalin-like" evidence="1">
    <location>
        <begin position="46"/>
        <end position="141"/>
    </location>
</feature>
<sequence length="142" mass="16145">MKHNGKIVVAISLMALMTACKKMEDKQIQENSNEPTKMVESSHFSKEQLVGDWVQPNPINSKEVQGFSLLENGTAQSINMATLLYEKWWMDNDELFLVAKSIGNRQQSVDTLAYKIIKLDNSSLSIKYKNGNDQVVEEYSKK</sequence>
<dbReference type="RefSeq" id="WP_229991285.1">
    <property type="nucleotide sequence ID" value="NZ_JAJJMO010000001.1"/>
</dbReference>
<dbReference type="Gene3D" id="2.40.128.280">
    <property type="match status" value="1"/>
</dbReference>
<comment type="caution">
    <text evidence="2">The sequence shown here is derived from an EMBL/GenBank/DDBJ whole genome shotgun (WGS) entry which is preliminary data.</text>
</comment>
<dbReference type="Proteomes" id="UP001430919">
    <property type="component" value="Unassembled WGS sequence"/>
</dbReference>
<dbReference type="InterPro" id="IPR024311">
    <property type="entry name" value="Lipocalin-like"/>
</dbReference>
<keyword evidence="3" id="KW-1185">Reference proteome</keyword>
<evidence type="ECO:0000313" key="3">
    <source>
        <dbReference type="Proteomes" id="UP001430919"/>
    </source>
</evidence>
<dbReference type="Pfam" id="PF12702">
    <property type="entry name" value="Lipocalin_3"/>
    <property type="match status" value="1"/>
</dbReference>
<reference evidence="2" key="1">
    <citation type="submission" date="2021-11" db="EMBL/GenBank/DDBJ databases">
        <title>Description of novel Flavobacterium species.</title>
        <authorList>
            <person name="Saticioglu I.B."/>
            <person name="Ay H."/>
            <person name="Altun S."/>
            <person name="Duman M."/>
        </authorList>
    </citation>
    <scope>NUCLEOTIDE SEQUENCE</scope>
    <source>
        <strain evidence="2">F-65</strain>
    </source>
</reference>
<gene>
    <name evidence="2" type="ORF">LNQ49_23065</name>
</gene>
<organism evidence="2 3">
    <name type="scientific">Flavobacterium pisciphilum</name>
    <dbReference type="NCBI Taxonomy" id="2893755"/>
    <lineage>
        <taxon>Bacteria</taxon>
        <taxon>Pseudomonadati</taxon>
        <taxon>Bacteroidota</taxon>
        <taxon>Flavobacteriia</taxon>
        <taxon>Flavobacteriales</taxon>
        <taxon>Flavobacteriaceae</taxon>
        <taxon>Flavobacterium</taxon>
    </lineage>
</organism>
<protein>
    <submittedName>
        <fullName evidence="2">Lipocalin family protein</fullName>
    </submittedName>
</protein>
<evidence type="ECO:0000259" key="1">
    <source>
        <dbReference type="Pfam" id="PF12702"/>
    </source>
</evidence>
<accession>A0ABS8N330</accession>
<name>A0ABS8N330_9FLAO</name>
<dbReference type="EMBL" id="JAJJMO010000001">
    <property type="protein sequence ID" value="MCC9074475.1"/>
    <property type="molecule type" value="Genomic_DNA"/>
</dbReference>
<proteinExistence type="predicted"/>
<evidence type="ECO:0000313" key="2">
    <source>
        <dbReference type="EMBL" id="MCC9074475.1"/>
    </source>
</evidence>
<dbReference type="PROSITE" id="PS51257">
    <property type="entry name" value="PROKAR_LIPOPROTEIN"/>
    <property type="match status" value="1"/>
</dbReference>